<feature type="domain" description="ShKT" evidence="2">
    <location>
        <begin position="156"/>
        <end position="193"/>
    </location>
</feature>
<sequence length="193" mass="21979">MRNKTRTATSADTPTTVVFNVSVVPTTETYEMRKVKLEELMNSKDNLPNITTSEIESFTVSLSKTLIKGRCYDEYTYCREFSSLCADPTYGDVMAQHCTLSCNRCDEVEVTEEYGDDCFDITPDCRSHTELCTHAKYKQVMIDSCSKSCKFCSPICKDRHKNCPRFADDGFCNDGMYSNDERKYLCGQTCDLC</sequence>
<protein>
    <recommendedName>
        <fullName evidence="2">ShKT domain-containing protein</fullName>
    </recommendedName>
</protein>
<dbReference type="AlphaFoldDB" id="A0A3P7ILY0"/>
<evidence type="ECO:0000313" key="4">
    <source>
        <dbReference type="Proteomes" id="UP000270094"/>
    </source>
</evidence>
<accession>A0A3P7ILY0</accession>
<organism evidence="3 4">
    <name type="scientific">Strongylus vulgaris</name>
    <name type="common">Blood worm</name>
    <dbReference type="NCBI Taxonomy" id="40348"/>
    <lineage>
        <taxon>Eukaryota</taxon>
        <taxon>Metazoa</taxon>
        <taxon>Ecdysozoa</taxon>
        <taxon>Nematoda</taxon>
        <taxon>Chromadorea</taxon>
        <taxon>Rhabditida</taxon>
        <taxon>Rhabditina</taxon>
        <taxon>Rhabditomorpha</taxon>
        <taxon>Strongyloidea</taxon>
        <taxon>Strongylidae</taxon>
        <taxon>Strongylus</taxon>
    </lineage>
</organism>
<dbReference type="Gene3D" id="1.10.10.1940">
    <property type="match status" value="2"/>
</dbReference>
<evidence type="ECO:0000259" key="2">
    <source>
        <dbReference type="PROSITE" id="PS51670"/>
    </source>
</evidence>
<dbReference type="EMBL" id="UYYB01010137">
    <property type="protein sequence ID" value="VDM68833.1"/>
    <property type="molecule type" value="Genomic_DNA"/>
</dbReference>
<dbReference type="PANTHER" id="PTHR21724">
    <property type="entry name" value="SHKT DOMAIN-CONTAINING PROTEIN"/>
    <property type="match status" value="1"/>
</dbReference>
<evidence type="ECO:0000256" key="1">
    <source>
        <dbReference type="PROSITE-ProRule" id="PRU01005"/>
    </source>
</evidence>
<dbReference type="InterPro" id="IPR003582">
    <property type="entry name" value="ShKT_dom"/>
</dbReference>
<dbReference type="PANTHER" id="PTHR21724:SF94">
    <property type="entry name" value="SHKT DOMAIN-CONTAINING PROTEIN"/>
    <property type="match status" value="1"/>
</dbReference>
<comment type="caution">
    <text evidence="1">Lacks conserved residue(s) required for the propagation of feature annotation.</text>
</comment>
<dbReference type="SMART" id="SM00254">
    <property type="entry name" value="ShKT"/>
    <property type="match status" value="3"/>
</dbReference>
<dbReference type="PROSITE" id="PS51670">
    <property type="entry name" value="SHKT"/>
    <property type="match status" value="1"/>
</dbReference>
<name>A0A3P7ILY0_STRVU</name>
<dbReference type="Pfam" id="PF01549">
    <property type="entry name" value="ShK"/>
    <property type="match status" value="3"/>
</dbReference>
<gene>
    <name evidence="3" type="ORF">SVUK_LOCUS3831</name>
</gene>
<reference evidence="3 4" key="1">
    <citation type="submission" date="2018-11" db="EMBL/GenBank/DDBJ databases">
        <authorList>
            <consortium name="Pathogen Informatics"/>
        </authorList>
    </citation>
    <scope>NUCLEOTIDE SEQUENCE [LARGE SCALE GENOMIC DNA]</scope>
</reference>
<evidence type="ECO:0000313" key="3">
    <source>
        <dbReference type="EMBL" id="VDM68833.1"/>
    </source>
</evidence>
<dbReference type="OrthoDB" id="270651at2759"/>
<proteinExistence type="predicted"/>
<dbReference type="Proteomes" id="UP000270094">
    <property type="component" value="Unassembled WGS sequence"/>
</dbReference>
<keyword evidence="4" id="KW-1185">Reference proteome</keyword>